<evidence type="ECO:0000259" key="14">
    <source>
        <dbReference type="PROSITE" id="PS50893"/>
    </source>
</evidence>
<dbReference type="FunFam" id="3.40.50.300:FF:000973">
    <property type="entry name" value="Multidrug resistance-associated protein 4"/>
    <property type="match status" value="1"/>
</dbReference>
<feature type="transmembrane region" description="Helical" evidence="13">
    <location>
        <begin position="266"/>
        <end position="287"/>
    </location>
</feature>
<dbReference type="FunFam" id="3.40.50.300:FF:000169">
    <property type="entry name" value="ABC transporter C family member 3"/>
    <property type="match status" value="1"/>
</dbReference>
<evidence type="ECO:0000256" key="2">
    <source>
        <dbReference type="ARBA" id="ARBA00009726"/>
    </source>
</evidence>
<keyword evidence="10 13" id="KW-1133">Transmembrane helix</keyword>
<feature type="transmembrane region" description="Helical" evidence="13">
    <location>
        <begin position="114"/>
        <end position="139"/>
    </location>
</feature>
<organism evidence="16 17">
    <name type="scientific">Eucalyptus globulus</name>
    <name type="common">Tasmanian blue gum</name>
    <dbReference type="NCBI Taxonomy" id="34317"/>
    <lineage>
        <taxon>Eukaryota</taxon>
        <taxon>Viridiplantae</taxon>
        <taxon>Streptophyta</taxon>
        <taxon>Embryophyta</taxon>
        <taxon>Tracheophyta</taxon>
        <taxon>Spermatophyta</taxon>
        <taxon>Magnoliopsida</taxon>
        <taxon>eudicotyledons</taxon>
        <taxon>Gunneridae</taxon>
        <taxon>Pentapetalae</taxon>
        <taxon>rosids</taxon>
        <taxon>malvids</taxon>
        <taxon>Myrtales</taxon>
        <taxon>Myrtaceae</taxon>
        <taxon>Myrtoideae</taxon>
        <taxon>Eucalypteae</taxon>
        <taxon>Eucalyptus</taxon>
    </lineage>
</organism>
<comment type="similarity">
    <text evidence="2">Belongs to the ABC transporter superfamily. ABCC family. Conjugate transporter (TC 3.A.1.208) subfamily.</text>
</comment>
<comment type="caution">
    <text evidence="16">The sequence shown here is derived from an EMBL/GenBank/DDBJ whole genome shotgun (WGS) entry which is preliminary data.</text>
</comment>
<dbReference type="InterPro" id="IPR003593">
    <property type="entry name" value="AAA+_ATPase"/>
</dbReference>
<dbReference type="FunFam" id="1.20.1560.10:FF:000002">
    <property type="entry name" value="ABC transporter C family member 5"/>
    <property type="match status" value="1"/>
</dbReference>
<dbReference type="Pfam" id="PF00664">
    <property type="entry name" value="ABC_membrane"/>
    <property type="match status" value="2"/>
</dbReference>
<keyword evidence="4" id="KW-0813">Transport</keyword>
<dbReference type="Proteomes" id="UP001634007">
    <property type="component" value="Unassembled WGS sequence"/>
</dbReference>
<proteinExistence type="inferred from homology"/>
<feature type="transmembrane region" description="Helical" evidence="13">
    <location>
        <begin position="920"/>
        <end position="941"/>
    </location>
</feature>
<feature type="transmembrane region" description="Helical" evidence="13">
    <location>
        <begin position="1020"/>
        <end position="1039"/>
    </location>
</feature>
<feature type="transmembrane region" description="Helical" evidence="13">
    <location>
        <begin position="1135"/>
        <end position="1155"/>
    </location>
</feature>
<dbReference type="PROSITE" id="PS50893">
    <property type="entry name" value="ABC_TRANSPORTER_2"/>
    <property type="match status" value="2"/>
</dbReference>
<dbReference type="InterPro" id="IPR044726">
    <property type="entry name" value="ABCC_6TM_D2"/>
</dbReference>
<dbReference type="EMBL" id="JBJKBG010000008">
    <property type="protein sequence ID" value="KAL3728632.1"/>
    <property type="molecule type" value="Genomic_DNA"/>
</dbReference>
<reference evidence="16 17" key="1">
    <citation type="submission" date="2024-11" db="EMBL/GenBank/DDBJ databases">
        <title>Chromosome-level genome assembly of Eucalyptus globulus Labill. provides insights into its genome evolution.</title>
        <authorList>
            <person name="Li X."/>
        </authorList>
    </citation>
    <scope>NUCLEOTIDE SEQUENCE [LARGE SCALE GENOMIC DNA]</scope>
    <source>
        <strain evidence="16">CL2024</strain>
        <tissue evidence="16">Fresh tender leaves</tissue>
    </source>
</reference>
<feature type="transmembrane region" description="Helical" evidence="13">
    <location>
        <begin position="302"/>
        <end position="319"/>
    </location>
</feature>
<dbReference type="SMART" id="SM00382">
    <property type="entry name" value="AAA"/>
    <property type="match status" value="2"/>
</dbReference>
<dbReference type="InterPro" id="IPR036640">
    <property type="entry name" value="ABC1_TM_sf"/>
</dbReference>
<dbReference type="GO" id="GO:0005524">
    <property type="term" value="F:ATP binding"/>
    <property type="evidence" value="ECO:0007669"/>
    <property type="project" value="UniProtKB-KW"/>
</dbReference>
<feature type="domain" description="ABC transmembrane type-1" evidence="15">
    <location>
        <begin position="271"/>
        <end position="547"/>
    </location>
</feature>
<evidence type="ECO:0000256" key="6">
    <source>
        <dbReference type="ARBA" id="ARBA00022737"/>
    </source>
</evidence>
<evidence type="ECO:0000259" key="15">
    <source>
        <dbReference type="PROSITE" id="PS50929"/>
    </source>
</evidence>
<evidence type="ECO:0000256" key="4">
    <source>
        <dbReference type="ARBA" id="ARBA00022448"/>
    </source>
</evidence>
<sequence>MAFSIENFSLGVNIAFAFVLITWILADILKQRRFGGGGDVELTPINRKFSVCSMVILVCSVTISITCVGFCVYQYWVHRIVDKESVSWSVTWVLASVVSWYFRSKILGGAGRNWPLVLVLWWVYFTTFCSLSVSSFLAFQLRKFKAMPSFLPRANAVKFVSLPFSLAICVSLVVISCTTKTSNSHLCRDLDGFHNAGFWSQLTFQWLNPLLSTGRKQKLELGHVPLVSRSERAEQALLLFEESLRKQNIGPCSLLKAIGFALWRSLAINGALAGINTLASFTGPLLINRFVNFLSSKRKDSSYHLGLILAFMFFFSKTIESLTQRQWYFGAQRIAIRIRAGLMALIYLKCQSMRYAGLSNGKIVNLIDVDVEKIGDFCSYVHGIWLVPVQVLLALVILYRNLGAAPTIAALSSTIFVMVSNTPLVKVQKRHHSKIMEAKDARMKVTSETLKSMRVLKLHSWELTFLKKILQLREMELILLKRYLYTCSAVAFLFWASPTLVSVATFGTCIFLKVPLSAGTVLSALATFRILQEPIYNLPELISMVTQTKVSIDRVQEFLIEEDHKNLLAHLSPKQSDVAVEIEAGEYTWGTGDGTSRKPTVKILEKINIMEGYNVAVCGSVGSGKSSLLCCLLDEIPRTAGEAVRVNGTKAYVPQSAWIQTGSVRENILFGRKFDSAFYEDVVESCALKQDIGMWSDGDLTAIGERGINLSGGQKQRIQLARAVYSDSNIYFLDDPFSAVDAHTRTHLYEKCLMQMLSRKTVIYSTHQLELLDAADLILVMKDGCIVQSGKYEDLIVDPHGELAKQLSAHRQSVNQVNPAQEDRTSSVKPCLVREIEIVEENSEEHVENKTLSKKTQEEESETGRVKWSVYSNFVTYAYKGALVPIILLCQVLFQGLQMASNYWIAWATEDDRRTSREKLIGVFILLSAGSSIFILGRAVLLSTIAIKTAQHLFHVMISSVFRAPISFFDSTPSSRILNRSSTDQSRVDTDIPYRLAGLVFALIQLLSIIVLMSLLVWQILFLFLVILAISMWYEAYYITTARELARMVGIQKAPILHHFSEAITGAALVRCFNREDDFLRSCLSLIDDYSRIVFHNGSTMEWLSVRINFLFNFGFFIVLIILVSLPRSVVDPSLAGLVATYGLNLNVIQAWVIWNLCNVENKMISVERILQFTNIPSEAPLVIEDSRPTPEWPDEGKIELQELSIRYAPSLPMILKEMTCTFPGEKKIAIVGRTGSGKSTLIQALFRVVEPSGGRILIDGVDICKIGLQDLRSRLSIIPQDPILFEGSVKRNLDPLEEHSDQEIWEVLDKCHVAEMVRQNPRLLDAPVAEDGENWSVGQRQLACLARVLLKKRRILVLDEATASVDTATDNQIQKTIREETGNCTIITIAHRIPTIIDNDLVLVLDDGKIVEYDSPKLLLENKLSSFSKLAAEYVRRSSSKSCLGDLS</sequence>
<feature type="transmembrane region" description="Helical" evidence="13">
    <location>
        <begin position="85"/>
        <end position="102"/>
    </location>
</feature>
<keyword evidence="11 13" id="KW-0472">Membrane</keyword>
<keyword evidence="17" id="KW-1185">Reference proteome</keyword>
<dbReference type="GO" id="GO:0008559">
    <property type="term" value="F:ABC-type xenobiotic transporter activity"/>
    <property type="evidence" value="ECO:0007669"/>
    <property type="project" value="UniProtKB-EC"/>
</dbReference>
<feature type="transmembrane region" description="Helical" evidence="13">
    <location>
        <begin position="49"/>
        <end position="73"/>
    </location>
</feature>
<name>A0ABD3JT91_EUCGL</name>
<evidence type="ECO:0000256" key="12">
    <source>
        <dbReference type="ARBA" id="ARBA00034018"/>
    </source>
</evidence>
<feature type="transmembrane region" description="Helical" evidence="13">
    <location>
        <begin position="992"/>
        <end position="1013"/>
    </location>
</feature>
<dbReference type="CDD" id="cd18579">
    <property type="entry name" value="ABC_6TM_ABCC_D1"/>
    <property type="match status" value="1"/>
</dbReference>
<keyword evidence="9" id="KW-1278">Translocase</keyword>
<dbReference type="InterPro" id="IPR050173">
    <property type="entry name" value="ABC_transporter_C-like"/>
</dbReference>
<evidence type="ECO:0000256" key="3">
    <source>
        <dbReference type="ARBA" id="ARBA00012191"/>
    </source>
</evidence>
<dbReference type="EC" id="7.6.2.2" evidence="3"/>
<protein>
    <recommendedName>
        <fullName evidence="3">ABC-type xenobiotic transporter</fullName>
        <ecNumber evidence="3">7.6.2.2</ecNumber>
    </recommendedName>
</protein>
<comment type="catalytic activity">
    <reaction evidence="12">
        <text>ATP + H2O + xenobioticSide 1 = ADP + phosphate + xenobioticSide 2.</text>
        <dbReference type="EC" id="7.6.2.2"/>
    </reaction>
</comment>
<feature type="domain" description="ABC transmembrane type-1" evidence="15">
    <location>
        <begin position="886"/>
        <end position="1162"/>
    </location>
</feature>
<dbReference type="InterPro" id="IPR027417">
    <property type="entry name" value="P-loop_NTPase"/>
</dbReference>
<evidence type="ECO:0000256" key="13">
    <source>
        <dbReference type="SAM" id="Phobius"/>
    </source>
</evidence>
<keyword evidence="8" id="KW-0067">ATP-binding</keyword>
<gene>
    <name evidence="16" type="ORF">ACJRO7_033247</name>
</gene>
<evidence type="ECO:0000256" key="9">
    <source>
        <dbReference type="ARBA" id="ARBA00022967"/>
    </source>
</evidence>
<feature type="transmembrane region" description="Helical" evidence="13">
    <location>
        <begin position="877"/>
        <end position="900"/>
    </location>
</feature>
<dbReference type="Gene3D" id="3.40.50.300">
    <property type="entry name" value="P-loop containing nucleotide triphosphate hydrolases"/>
    <property type="match status" value="2"/>
</dbReference>
<evidence type="ECO:0000256" key="8">
    <source>
        <dbReference type="ARBA" id="ARBA00022840"/>
    </source>
</evidence>
<keyword evidence="6" id="KW-0677">Repeat</keyword>
<dbReference type="SUPFAM" id="SSF52540">
    <property type="entry name" value="P-loop containing nucleoside triphosphate hydrolases"/>
    <property type="match status" value="2"/>
</dbReference>
<feature type="transmembrane region" description="Helical" evidence="13">
    <location>
        <begin position="405"/>
        <end position="425"/>
    </location>
</feature>
<dbReference type="PROSITE" id="PS00211">
    <property type="entry name" value="ABC_TRANSPORTER_1"/>
    <property type="match status" value="1"/>
</dbReference>
<keyword evidence="7" id="KW-0547">Nucleotide-binding</keyword>
<feature type="transmembrane region" description="Helical" evidence="13">
    <location>
        <begin position="12"/>
        <end position="29"/>
    </location>
</feature>
<evidence type="ECO:0000256" key="1">
    <source>
        <dbReference type="ARBA" id="ARBA00004141"/>
    </source>
</evidence>
<dbReference type="FunFam" id="1.20.1560.10:FF:000003">
    <property type="entry name" value="ABC transporter C family member 10"/>
    <property type="match status" value="1"/>
</dbReference>
<feature type="domain" description="ABC transporter" evidence="14">
    <location>
        <begin position="580"/>
        <end position="808"/>
    </location>
</feature>
<dbReference type="PROSITE" id="PS50929">
    <property type="entry name" value="ABC_TM1F"/>
    <property type="match status" value="2"/>
</dbReference>
<dbReference type="Pfam" id="PF00005">
    <property type="entry name" value="ABC_tran"/>
    <property type="match status" value="2"/>
</dbReference>
<feature type="domain" description="ABC transporter" evidence="14">
    <location>
        <begin position="1201"/>
        <end position="1433"/>
    </location>
</feature>
<dbReference type="CDD" id="cd03250">
    <property type="entry name" value="ABCC_MRP_domain1"/>
    <property type="match status" value="1"/>
</dbReference>
<accession>A0ABD3JT91</accession>
<comment type="subcellular location">
    <subcellularLocation>
        <location evidence="1">Membrane</location>
        <topology evidence="1">Multi-pass membrane protein</topology>
    </subcellularLocation>
</comment>
<feature type="transmembrane region" description="Helical" evidence="13">
    <location>
        <begin position="1104"/>
        <end position="1123"/>
    </location>
</feature>
<evidence type="ECO:0000256" key="7">
    <source>
        <dbReference type="ARBA" id="ARBA00022741"/>
    </source>
</evidence>
<keyword evidence="5 13" id="KW-0812">Transmembrane</keyword>
<feature type="transmembrane region" description="Helical" evidence="13">
    <location>
        <begin position="483"/>
        <end position="504"/>
    </location>
</feature>
<evidence type="ECO:0000313" key="17">
    <source>
        <dbReference type="Proteomes" id="UP001634007"/>
    </source>
</evidence>
<dbReference type="SUPFAM" id="SSF90123">
    <property type="entry name" value="ABC transporter transmembrane region"/>
    <property type="match status" value="2"/>
</dbReference>
<dbReference type="PANTHER" id="PTHR24223:SF222">
    <property type="entry name" value="OS01G0902100 PROTEIN"/>
    <property type="match status" value="1"/>
</dbReference>
<dbReference type="PANTHER" id="PTHR24223">
    <property type="entry name" value="ATP-BINDING CASSETTE SUB-FAMILY C"/>
    <property type="match status" value="1"/>
</dbReference>
<evidence type="ECO:0000256" key="11">
    <source>
        <dbReference type="ARBA" id="ARBA00023136"/>
    </source>
</evidence>
<dbReference type="CDD" id="cd03244">
    <property type="entry name" value="ABCC_MRP_domain2"/>
    <property type="match status" value="1"/>
</dbReference>
<dbReference type="InterPro" id="IPR017871">
    <property type="entry name" value="ABC_transporter-like_CS"/>
</dbReference>
<feature type="transmembrane region" description="Helical" evidence="13">
    <location>
        <begin position="380"/>
        <end position="399"/>
    </location>
</feature>
<dbReference type="Gene3D" id="1.20.1560.10">
    <property type="entry name" value="ABC transporter type 1, transmembrane domain"/>
    <property type="match status" value="2"/>
</dbReference>
<dbReference type="InterPro" id="IPR011527">
    <property type="entry name" value="ABC1_TM_dom"/>
</dbReference>
<evidence type="ECO:0000256" key="5">
    <source>
        <dbReference type="ARBA" id="ARBA00022692"/>
    </source>
</evidence>
<evidence type="ECO:0000313" key="16">
    <source>
        <dbReference type="EMBL" id="KAL3728632.1"/>
    </source>
</evidence>
<evidence type="ECO:0000256" key="10">
    <source>
        <dbReference type="ARBA" id="ARBA00022989"/>
    </source>
</evidence>
<dbReference type="GO" id="GO:0016020">
    <property type="term" value="C:membrane"/>
    <property type="evidence" value="ECO:0007669"/>
    <property type="project" value="UniProtKB-SubCell"/>
</dbReference>
<dbReference type="InterPro" id="IPR003439">
    <property type="entry name" value="ABC_transporter-like_ATP-bd"/>
</dbReference>
<dbReference type="InterPro" id="IPR044746">
    <property type="entry name" value="ABCC_6TM_D1"/>
</dbReference>
<dbReference type="CDD" id="cd18580">
    <property type="entry name" value="ABC_6TM_ABCC_D2"/>
    <property type="match status" value="1"/>
</dbReference>